<dbReference type="InterPro" id="IPR001584">
    <property type="entry name" value="Integrase_cat-core"/>
</dbReference>
<dbReference type="InterPro" id="IPR036397">
    <property type="entry name" value="RNaseH_sf"/>
</dbReference>
<proteinExistence type="predicted"/>
<dbReference type="Gene3D" id="3.30.420.10">
    <property type="entry name" value="Ribonuclease H-like superfamily/Ribonuclease H"/>
    <property type="match status" value="1"/>
</dbReference>
<evidence type="ECO:0000313" key="3">
    <source>
        <dbReference type="Proteomes" id="UP001595444"/>
    </source>
</evidence>
<dbReference type="RefSeq" id="WP_380083271.1">
    <property type="nucleotide sequence ID" value="NZ_JBHRSL010000010.1"/>
</dbReference>
<accession>A0ABV7D6K5</accession>
<dbReference type="EMBL" id="JBHRSL010000010">
    <property type="protein sequence ID" value="MFC3052320.1"/>
    <property type="molecule type" value="Genomic_DNA"/>
</dbReference>
<gene>
    <name evidence="2" type="ORF">ACFOKA_10430</name>
</gene>
<dbReference type="InterPro" id="IPR012337">
    <property type="entry name" value="RNaseH-like_sf"/>
</dbReference>
<reference evidence="3" key="1">
    <citation type="journal article" date="2019" name="Int. J. Syst. Evol. Microbiol.">
        <title>The Global Catalogue of Microorganisms (GCM) 10K type strain sequencing project: providing services to taxonomists for standard genome sequencing and annotation.</title>
        <authorList>
            <consortium name="The Broad Institute Genomics Platform"/>
            <consortium name="The Broad Institute Genome Sequencing Center for Infectious Disease"/>
            <person name="Wu L."/>
            <person name="Ma J."/>
        </authorList>
    </citation>
    <scope>NUCLEOTIDE SEQUENCE [LARGE SCALE GENOMIC DNA]</scope>
    <source>
        <strain evidence="3">KCTC 62164</strain>
    </source>
</reference>
<dbReference type="SUPFAM" id="SSF53098">
    <property type="entry name" value="Ribonuclease H-like"/>
    <property type="match status" value="1"/>
</dbReference>
<evidence type="ECO:0000259" key="1">
    <source>
        <dbReference type="Pfam" id="PF00665"/>
    </source>
</evidence>
<name>A0ABV7D6K5_9PROT</name>
<evidence type="ECO:0000313" key="2">
    <source>
        <dbReference type="EMBL" id="MFC3052320.1"/>
    </source>
</evidence>
<sequence length="87" mass="10368">MRRATAAELYPIRPTTIGEHILRRRIKLELSRADFTYQKVIGWDWFYLSTVTDDYSRYIVCWKLCINISSKDAADTLQKIQGWIRLK</sequence>
<comment type="caution">
    <text evidence="2">The sequence shown here is derived from an EMBL/GenBank/DDBJ whole genome shotgun (WGS) entry which is preliminary data.</text>
</comment>
<protein>
    <submittedName>
        <fullName evidence="2">DDE-type integrase/transposase/recombinase</fullName>
    </submittedName>
</protein>
<dbReference type="Pfam" id="PF00665">
    <property type="entry name" value="rve"/>
    <property type="match status" value="1"/>
</dbReference>
<feature type="domain" description="Integrase catalytic" evidence="1">
    <location>
        <begin position="32"/>
        <end position="80"/>
    </location>
</feature>
<organism evidence="2 3">
    <name type="scientific">Kordiimonas pumila</name>
    <dbReference type="NCBI Taxonomy" id="2161677"/>
    <lineage>
        <taxon>Bacteria</taxon>
        <taxon>Pseudomonadati</taxon>
        <taxon>Pseudomonadota</taxon>
        <taxon>Alphaproteobacteria</taxon>
        <taxon>Kordiimonadales</taxon>
        <taxon>Kordiimonadaceae</taxon>
        <taxon>Kordiimonas</taxon>
    </lineage>
</organism>
<dbReference type="Proteomes" id="UP001595444">
    <property type="component" value="Unassembled WGS sequence"/>
</dbReference>
<keyword evidence="3" id="KW-1185">Reference proteome</keyword>